<dbReference type="AlphaFoldDB" id="A0AAD7QKX8"/>
<accession>A0AAD7QKX8</accession>
<feature type="domain" description="Zn(2)-C6 fungal-type" evidence="9">
    <location>
        <begin position="53"/>
        <end position="82"/>
    </location>
</feature>
<dbReference type="InterPro" id="IPR052202">
    <property type="entry name" value="Yeast_MetPath_Reg"/>
</dbReference>
<dbReference type="SUPFAM" id="SSF57701">
    <property type="entry name" value="Zn2/Cys6 DNA-binding domain"/>
    <property type="match status" value="1"/>
</dbReference>
<dbReference type="GeneID" id="80886156"/>
<dbReference type="Proteomes" id="UP001217417">
    <property type="component" value="Unassembled WGS sequence"/>
</dbReference>
<evidence type="ECO:0000256" key="4">
    <source>
        <dbReference type="ARBA" id="ARBA00023015"/>
    </source>
</evidence>
<dbReference type="PROSITE" id="PS50048">
    <property type="entry name" value="ZN2_CY6_FUNGAL_2"/>
    <property type="match status" value="1"/>
</dbReference>
<feature type="compositionally biased region" description="Basic and acidic residues" evidence="8">
    <location>
        <begin position="237"/>
        <end position="246"/>
    </location>
</feature>
<dbReference type="SMART" id="SM00066">
    <property type="entry name" value="GAL4"/>
    <property type="match status" value="1"/>
</dbReference>
<evidence type="ECO:0000313" key="11">
    <source>
        <dbReference type="Proteomes" id="UP001217417"/>
    </source>
</evidence>
<evidence type="ECO:0000256" key="1">
    <source>
        <dbReference type="ARBA" id="ARBA00004123"/>
    </source>
</evidence>
<proteinExistence type="predicted"/>
<keyword evidence="4" id="KW-0805">Transcription regulation</keyword>
<evidence type="ECO:0000256" key="7">
    <source>
        <dbReference type="ARBA" id="ARBA00023242"/>
    </source>
</evidence>
<evidence type="ECO:0000256" key="8">
    <source>
        <dbReference type="SAM" id="MobiDB-lite"/>
    </source>
</evidence>
<keyword evidence="2" id="KW-0479">Metal-binding</keyword>
<evidence type="ECO:0000313" key="10">
    <source>
        <dbReference type="EMBL" id="KAJ8097182.1"/>
    </source>
</evidence>
<gene>
    <name evidence="10" type="ORF">POJ06DRAFT_40716</name>
</gene>
<dbReference type="InterPro" id="IPR036864">
    <property type="entry name" value="Zn2-C6_fun-type_DNA-bd_sf"/>
</dbReference>
<feature type="region of interest" description="Disordered" evidence="8">
    <location>
        <begin position="1"/>
        <end position="25"/>
    </location>
</feature>
<comment type="caution">
    <text evidence="10">The sequence shown here is derived from an EMBL/GenBank/DDBJ whole genome shotgun (WGS) entry which is preliminary data.</text>
</comment>
<evidence type="ECO:0000256" key="6">
    <source>
        <dbReference type="ARBA" id="ARBA00023163"/>
    </source>
</evidence>
<dbReference type="PANTHER" id="PTHR47782:SF12">
    <property type="entry name" value="ZN(II)2CYS6 TRANSCRIPTION FACTOR (EUROFUNG)"/>
    <property type="match status" value="1"/>
</dbReference>
<dbReference type="GO" id="GO:0043565">
    <property type="term" value="F:sequence-specific DNA binding"/>
    <property type="evidence" value="ECO:0007669"/>
    <property type="project" value="TreeGrafter"/>
</dbReference>
<sequence length="430" mass="47148">MEHPKRKHRPNPSNLSCLEDAPDQATGKRLTVSELLPLPPARSRHRNKSVPNACERCRRRKIRCDGQVPCSTCRRFSVACVRLPKHKSESHAALEDRIQRLEAKIAEMKASQAGSTATNMGAHLPLLSVTETPSPPSLRLDTSLEFTPCSDSFDDLASASPNSAPPDIPMIQISPWDASSPIMLSPAMSSPCLTLLTPESCAGFPPMLGSELSPPTSTSPLSSPISASLEPTWHSTPQRDPREYHNLGDSNVRGLSRSILVSSFNSQDLESAGPPENEPQPLPSSCEQQFIEATRTVCDGSPMIPTRFEAETLSDIFFASVGSHDCPINRSSFPRCLDLVYPSCFNEQPASDEFRHLGTSYSSRMAKFHVYMVMAIATRMKGYDGSIDTNVLDNFYQLAIQQTTSYRFWEEPGAVEAALLIALFSMTSSS</sequence>
<dbReference type="EMBL" id="JARPMG010000012">
    <property type="protein sequence ID" value="KAJ8097182.1"/>
    <property type="molecule type" value="Genomic_DNA"/>
</dbReference>
<keyword evidence="3" id="KW-0862">Zinc</keyword>
<keyword evidence="7" id="KW-0539">Nucleus</keyword>
<dbReference type="CDD" id="cd00067">
    <property type="entry name" value="GAL4"/>
    <property type="match status" value="1"/>
</dbReference>
<feature type="compositionally biased region" description="Low complexity" evidence="8">
    <location>
        <begin position="210"/>
        <end position="231"/>
    </location>
</feature>
<protein>
    <submittedName>
        <fullName evidence="10">C6 zinc finger domain protein</fullName>
    </submittedName>
</protein>
<reference evidence="10" key="1">
    <citation type="submission" date="2023-03" db="EMBL/GenBank/DDBJ databases">
        <title>Near-Complete genome sequence of Lipomyces tetrasporous NRRL Y-64009, an oleaginous yeast capable of growing on lignocellulosic hydrolysates.</title>
        <authorList>
            <consortium name="Lawrence Berkeley National Laboratory"/>
            <person name="Jagtap S.S."/>
            <person name="Liu J.-J."/>
            <person name="Walukiewicz H.E."/>
            <person name="Pangilinan J."/>
            <person name="Lipzen A."/>
            <person name="Ahrendt S."/>
            <person name="Koriabine M."/>
            <person name="Cobaugh K."/>
            <person name="Salamov A."/>
            <person name="Yoshinaga Y."/>
            <person name="Ng V."/>
            <person name="Daum C."/>
            <person name="Grigoriev I.V."/>
            <person name="Slininger P.J."/>
            <person name="Dien B.S."/>
            <person name="Jin Y.-S."/>
            <person name="Rao C.V."/>
        </authorList>
    </citation>
    <scope>NUCLEOTIDE SEQUENCE</scope>
    <source>
        <strain evidence="10">NRRL Y-64009</strain>
    </source>
</reference>
<dbReference type="Pfam" id="PF00172">
    <property type="entry name" value="Zn_clus"/>
    <property type="match status" value="1"/>
</dbReference>
<name>A0AAD7QKX8_9ASCO</name>
<keyword evidence="11" id="KW-1185">Reference proteome</keyword>
<dbReference type="GO" id="GO:0000981">
    <property type="term" value="F:DNA-binding transcription factor activity, RNA polymerase II-specific"/>
    <property type="evidence" value="ECO:0007669"/>
    <property type="project" value="InterPro"/>
</dbReference>
<dbReference type="GO" id="GO:0008270">
    <property type="term" value="F:zinc ion binding"/>
    <property type="evidence" value="ECO:0007669"/>
    <property type="project" value="InterPro"/>
</dbReference>
<organism evidence="10 11">
    <name type="scientific">Lipomyces tetrasporus</name>
    <dbReference type="NCBI Taxonomy" id="54092"/>
    <lineage>
        <taxon>Eukaryota</taxon>
        <taxon>Fungi</taxon>
        <taxon>Dikarya</taxon>
        <taxon>Ascomycota</taxon>
        <taxon>Saccharomycotina</taxon>
        <taxon>Lipomycetes</taxon>
        <taxon>Lipomycetales</taxon>
        <taxon>Lipomycetaceae</taxon>
        <taxon>Lipomyces</taxon>
    </lineage>
</organism>
<dbReference type="GO" id="GO:0045944">
    <property type="term" value="P:positive regulation of transcription by RNA polymerase II"/>
    <property type="evidence" value="ECO:0007669"/>
    <property type="project" value="TreeGrafter"/>
</dbReference>
<dbReference type="RefSeq" id="XP_056040632.1">
    <property type="nucleotide sequence ID" value="XM_056190990.1"/>
</dbReference>
<feature type="region of interest" description="Disordered" evidence="8">
    <location>
        <begin position="206"/>
        <end position="249"/>
    </location>
</feature>
<dbReference type="PROSITE" id="PS00463">
    <property type="entry name" value="ZN2_CY6_FUNGAL_1"/>
    <property type="match status" value="1"/>
</dbReference>
<dbReference type="InterPro" id="IPR001138">
    <property type="entry name" value="Zn2Cys6_DnaBD"/>
</dbReference>
<dbReference type="PANTHER" id="PTHR47782">
    <property type="entry name" value="ZN(II)2CYS6 TRANSCRIPTION FACTOR (EUROFUNG)-RELATED"/>
    <property type="match status" value="1"/>
</dbReference>
<feature type="compositionally biased region" description="Basic residues" evidence="8">
    <location>
        <begin position="1"/>
        <end position="10"/>
    </location>
</feature>
<dbReference type="GO" id="GO:0005634">
    <property type="term" value="C:nucleus"/>
    <property type="evidence" value="ECO:0007669"/>
    <property type="project" value="UniProtKB-SubCell"/>
</dbReference>
<evidence type="ECO:0000256" key="2">
    <source>
        <dbReference type="ARBA" id="ARBA00022723"/>
    </source>
</evidence>
<keyword evidence="6" id="KW-0804">Transcription</keyword>
<dbReference type="Gene3D" id="4.10.240.10">
    <property type="entry name" value="Zn(2)-C6 fungal-type DNA-binding domain"/>
    <property type="match status" value="1"/>
</dbReference>
<evidence type="ECO:0000259" key="9">
    <source>
        <dbReference type="PROSITE" id="PS50048"/>
    </source>
</evidence>
<evidence type="ECO:0000256" key="5">
    <source>
        <dbReference type="ARBA" id="ARBA00023125"/>
    </source>
</evidence>
<evidence type="ECO:0000256" key="3">
    <source>
        <dbReference type="ARBA" id="ARBA00022833"/>
    </source>
</evidence>
<comment type="subcellular location">
    <subcellularLocation>
        <location evidence="1">Nucleus</location>
    </subcellularLocation>
</comment>
<keyword evidence="5" id="KW-0238">DNA-binding</keyword>